<evidence type="ECO:0000313" key="4">
    <source>
        <dbReference type="EMBL" id="KYC54404.1"/>
    </source>
</evidence>
<dbReference type="InterPro" id="IPR036982">
    <property type="entry name" value="Deoxyhypusine_synthase_sf"/>
</dbReference>
<keyword evidence="3" id="KW-0808">Transferase</keyword>
<dbReference type="InterPro" id="IPR029035">
    <property type="entry name" value="DHS-like_NAD/FAD-binding_dom"/>
</dbReference>
<dbReference type="GO" id="GO:0034038">
    <property type="term" value="F:deoxyhypusine synthase activity"/>
    <property type="evidence" value="ECO:0007669"/>
    <property type="project" value="TreeGrafter"/>
</dbReference>
<evidence type="ECO:0000256" key="2">
    <source>
        <dbReference type="ARBA" id="ARBA00017979"/>
    </source>
</evidence>
<dbReference type="AlphaFoldDB" id="A0A150JBS1"/>
<dbReference type="EMBL" id="LNGD01000001">
    <property type="protein sequence ID" value="KYC54404.1"/>
    <property type="molecule type" value="Genomic_DNA"/>
</dbReference>
<comment type="similarity">
    <text evidence="1">Belongs to the deoxyhypusine synthase family.</text>
</comment>
<evidence type="ECO:0000256" key="1">
    <source>
        <dbReference type="ARBA" id="ARBA00009892"/>
    </source>
</evidence>
<dbReference type="Gene3D" id="3.40.910.10">
    <property type="entry name" value="Deoxyhypusine synthase"/>
    <property type="match status" value="1"/>
</dbReference>
<gene>
    <name evidence="4" type="ORF">AMQ74_00009</name>
</gene>
<dbReference type="PATRIC" id="fig|1705564.3.peg.10"/>
<dbReference type="Pfam" id="PF01916">
    <property type="entry name" value="DS"/>
    <property type="match status" value="1"/>
</dbReference>
<dbReference type="Proteomes" id="UP000075578">
    <property type="component" value="Unassembled WGS sequence"/>
</dbReference>
<evidence type="ECO:0000256" key="3">
    <source>
        <dbReference type="ARBA" id="ARBA00022679"/>
    </source>
</evidence>
<dbReference type="HAMAP" id="MF_00640">
    <property type="entry name" value="DHS_like"/>
    <property type="match status" value="1"/>
</dbReference>
<accession>A0A150JBS1</accession>
<dbReference type="SUPFAM" id="SSF52467">
    <property type="entry name" value="DHS-like NAD/FAD-binding domain"/>
    <property type="match status" value="1"/>
</dbReference>
<name>A0A150JBS1_9EURY</name>
<protein>
    <recommendedName>
        <fullName evidence="2">Deoxyhypusine synthase-like protein</fullName>
    </recommendedName>
</protein>
<reference evidence="4 5" key="1">
    <citation type="journal article" date="2016" name="ISME J.">
        <title>Chasing the elusive Euryarchaeota class WSA2: genomes reveal a uniquely fastidious methyl-reducing methanogen.</title>
        <authorList>
            <person name="Nobu M.K."/>
            <person name="Narihiro T."/>
            <person name="Kuroda K."/>
            <person name="Mei R."/>
            <person name="Liu W.T."/>
        </authorList>
    </citation>
    <scope>NUCLEOTIDE SEQUENCE [LARGE SCALE GENOMIC DNA]</scope>
    <source>
        <strain evidence="4">U1lsi0528_Bin089</strain>
    </source>
</reference>
<dbReference type="InterPro" id="IPR002773">
    <property type="entry name" value="Deoxyhypusine_synthase"/>
</dbReference>
<dbReference type="NCBIfam" id="NF002699">
    <property type="entry name" value="PRK02492.1"/>
    <property type="match status" value="1"/>
</dbReference>
<dbReference type="PANTHER" id="PTHR11703:SF2">
    <property type="entry name" value="DEOXYHYPUSINE SYNTHASE-LIKE PROTEIN"/>
    <property type="match status" value="1"/>
</dbReference>
<organism evidence="4 5">
    <name type="scientific">Candidatus Methanofastidiosum methylothiophilum</name>
    <dbReference type="NCBI Taxonomy" id="1705564"/>
    <lineage>
        <taxon>Archaea</taxon>
        <taxon>Methanobacteriati</taxon>
        <taxon>Methanobacteriota</taxon>
        <taxon>Stenosarchaea group</taxon>
        <taxon>Candidatus Methanofastidiosia</taxon>
        <taxon>Candidatus Methanofastidiosales</taxon>
        <taxon>Candidatus Methanofastidiosaceae</taxon>
        <taxon>Candidatus Methanofastidiosum</taxon>
    </lineage>
</organism>
<dbReference type="InterPro" id="IPR023496">
    <property type="entry name" value="Deoxyhypusine_synthase-like"/>
</dbReference>
<dbReference type="GO" id="GO:0005737">
    <property type="term" value="C:cytoplasm"/>
    <property type="evidence" value="ECO:0007669"/>
    <property type="project" value="TreeGrafter"/>
</dbReference>
<dbReference type="PANTHER" id="PTHR11703">
    <property type="entry name" value="DEOXYHYPUSINE SYNTHASE"/>
    <property type="match status" value="1"/>
</dbReference>
<evidence type="ECO:0000313" key="5">
    <source>
        <dbReference type="Proteomes" id="UP000075578"/>
    </source>
</evidence>
<proteinExistence type="inferred from homology"/>
<sequence length="340" mass="38253">MKREELLSKEIEHIDIKRFDSRDLVDAFSKMAFQAKNLARASYIYDKMIEDKDCSIILCLAGSIFSAGLKKVVYDMVKHNMVDAIVSTGAIIVDQEFFEALGFKHYQGTPFIDDEMLRQQNIDRIYDTYIDEEELRVCDMTIAEIANSLEPRPYSSREFIVAMGEYLDKHGSKVNDSIVLEAYKKAVPIFVPAFSDCSAGFGLVYHQNERGNKPKVSIDSAKDFLELTKIKIASKDTGLFMIGGGVPKNFSQDVPVAADILGKQVNMHKYAVQITVADERDGALSGSTLKEAHSWGKVDSGSEQMVYAEATIAMPLIVSYAYHKGGWKNRKENRFNDYLK</sequence>
<comment type="caution">
    <text evidence="4">The sequence shown here is derived from an EMBL/GenBank/DDBJ whole genome shotgun (WGS) entry which is preliminary data.</text>
</comment>